<dbReference type="EMBL" id="NJGC01000020">
    <property type="protein sequence ID" value="PAM69291.1"/>
    <property type="molecule type" value="Genomic_DNA"/>
</dbReference>
<evidence type="ECO:0000313" key="3">
    <source>
        <dbReference type="Proteomes" id="UP000216433"/>
    </source>
</evidence>
<gene>
    <name evidence="2" type="ORF">CEK00_16225</name>
</gene>
<proteinExistence type="predicted"/>
<protein>
    <submittedName>
        <fullName evidence="2">Uncharacterized protein</fullName>
    </submittedName>
</protein>
<dbReference type="Pfam" id="PF13992">
    <property type="entry name" value="YecR"/>
    <property type="match status" value="1"/>
</dbReference>
<evidence type="ECO:0000256" key="1">
    <source>
        <dbReference type="SAM" id="SignalP"/>
    </source>
</evidence>
<sequence>MMKMKAITAVAALLLLGTTQARSSAEWNLKGANRSEGRVVLTLVSKTPELTPANRQAAEQTATRQCATWGLPAAELNGEIERACDGRSRFGKCKRWQFTMPLQCSAAVSQ</sequence>
<dbReference type="Proteomes" id="UP000216433">
    <property type="component" value="Unassembled WGS sequence"/>
</dbReference>
<dbReference type="AlphaFoldDB" id="A0A270NB15"/>
<dbReference type="InterPro" id="IPR025731">
    <property type="entry name" value="YecR-like"/>
</dbReference>
<comment type="caution">
    <text evidence="2">The sequence shown here is derived from an EMBL/GenBank/DDBJ whole genome shotgun (WGS) entry which is preliminary data.</text>
</comment>
<dbReference type="RefSeq" id="WP_095378423.1">
    <property type="nucleotide sequence ID" value="NZ_NJGC01000020.1"/>
</dbReference>
<evidence type="ECO:0000313" key="2">
    <source>
        <dbReference type="EMBL" id="PAM69291.1"/>
    </source>
</evidence>
<organism evidence="2 3">
    <name type="scientific">Stenotrophomonas maltophilia</name>
    <name type="common">Pseudomonas maltophilia</name>
    <name type="synonym">Xanthomonas maltophilia</name>
    <dbReference type="NCBI Taxonomy" id="40324"/>
    <lineage>
        <taxon>Bacteria</taxon>
        <taxon>Pseudomonadati</taxon>
        <taxon>Pseudomonadota</taxon>
        <taxon>Gammaproteobacteria</taxon>
        <taxon>Lysobacterales</taxon>
        <taxon>Lysobacteraceae</taxon>
        <taxon>Stenotrophomonas</taxon>
        <taxon>Stenotrophomonas maltophilia group</taxon>
    </lineage>
</organism>
<feature type="chain" id="PRO_5012244524" evidence="1">
    <location>
        <begin position="22"/>
        <end position="110"/>
    </location>
</feature>
<keyword evidence="1" id="KW-0732">Signal</keyword>
<accession>A0A270NB15</accession>
<feature type="signal peptide" evidence="1">
    <location>
        <begin position="1"/>
        <end position="21"/>
    </location>
</feature>
<reference evidence="2 3" key="1">
    <citation type="submission" date="2017-06" db="EMBL/GenBank/DDBJ databases">
        <title>Genome sequencing and assembly of Stenotrophomonas maltophilia DF07.</title>
        <authorList>
            <person name="Iyer R."/>
        </authorList>
    </citation>
    <scope>NUCLEOTIDE SEQUENCE [LARGE SCALE GENOMIC DNA]</scope>
    <source>
        <strain evidence="2 3">DF07</strain>
    </source>
</reference>
<name>A0A270NB15_STEMA</name>